<feature type="domain" description="Nudix hydrolase" evidence="3">
    <location>
        <begin position="197"/>
        <end position="333"/>
    </location>
</feature>
<dbReference type="InterPro" id="IPR014729">
    <property type="entry name" value="Rossmann-like_a/b/a_fold"/>
</dbReference>
<dbReference type="InterPro" id="IPR004821">
    <property type="entry name" value="Cyt_trans-like"/>
</dbReference>
<dbReference type="PROSITE" id="PS51462">
    <property type="entry name" value="NUDIX"/>
    <property type="match status" value="1"/>
</dbReference>
<dbReference type="NCBIfam" id="TIGR00125">
    <property type="entry name" value="cyt_tran_rel"/>
    <property type="match status" value="1"/>
</dbReference>
<dbReference type="PANTHER" id="PTHR21342">
    <property type="entry name" value="PHOSPHOPANTETHEINE ADENYLYLTRANSFERASE"/>
    <property type="match status" value="1"/>
</dbReference>
<dbReference type="Pfam" id="PF01467">
    <property type="entry name" value="CTP_transf_like"/>
    <property type="match status" value="1"/>
</dbReference>
<evidence type="ECO:0000259" key="3">
    <source>
        <dbReference type="PROSITE" id="PS51462"/>
    </source>
</evidence>
<dbReference type="Gene3D" id="3.90.79.10">
    <property type="entry name" value="Nucleoside Triphosphate Pyrophosphohydrolase"/>
    <property type="match status" value="1"/>
</dbReference>
<keyword evidence="5" id="KW-1185">Reference proteome</keyword>
<evidence type="ECO:0000256" key="2">
    <source>
        <dbReference type="ARBA" id="ARBA00022695"/>
    </source>
</evidence>
<evidence type="ECO:0000313" key="4">
    <source>
        <dbReference type="EMBL" id="MCW5323375.1"/>
    </source>
</evidence>
<dbReference type="SUPFAM" id="SSF55811">
    <property type="entry name" value="Nudix"/>
    <property type="match status" value="1"/>
</dbReference>
<accession>A0ABT3KZX8</accession>
<organism evidence="4 5">
    <name type="scientific">Verminephrobacter aporrectodeae subsp. tuberculatae</name>
    <dbReference type="NCBI Taxonomy" id="1110392"/>
    <lineage>
        <taxon>Bacteria</taxon>
        <taxon>Pseudomonadati</taxon>
        <taxon>Pseudomonadota</taxon>
        <taxon>Betaproteobacteria</taxon>
        <taxon>Burkholderiales</taxon>
        <taxon>Comamonadaceae</taxon>
        <taxon>Verminephrobacter</taxon>
    </lineage>
</organism>
<sequence length="339" mass="37309">MYDTAICIGRFEPVHNGHLALLRRALDSAPQVIVVLGSAWQARSLKNPFTWQEREAMLRAALPAAANARVQTLAVRDHYNEALWVNAVRQGVARITAGGARTALVGHFKDATSSYLDAFPGWELIPVPRQGRIDAAAIRDAYFGATPDTVRPALAPLANEIPPSTLAALERFAQTPQYPALQEDWRMLRGCRQSCTPVFVAVGAVLRCQDQVLLMRRASAPGKGLLAVPEGCIAPRETVWQSCLRALREEARCTLPEAALRAAFRSMAVFDHPERSQRGRTLAHAHYFNLGTSAFPTAQTGDAALQLPWTPIVQLAAMEEEFFEDHFHILDHFLSITTG</sequence>
<reference evidence="5" key="1">
    <citation type="submission" date="2023-07" db="EMBL/GenBank/DDBJ databases">
        <title>Verminephrobacter genomes.</title>
        <authorList>
            <person name="Lund M.B."/>
        </authorList>
    </citation>
    <scope>NUCLEOTIDE SEQUENCE [LARGE SCALE GENOMIC DNA]</scope>
    <source>
        <strain evidence="5">AtM5-05</strain>
    </source>
</reference>
<dbReference type="InterPro" id="IPR000086">
    <property type="entry name" value="NUDIX_hydrolase_dom"/>
</dbReference>
<keyword evidence="2" id="KW-0548">Nucleotidyltransferase</keyword>
<gene>
    <name evidence="4" type="ORF">D5039_20200</name>
</gene>
<keyword evidence="1" id="KW-0808">Transferase</keyword>
<proteinExistence type="predicted"/>
<dbReference type="InterPro" id="IPR015797">
    <property type="entry name" value="NUDIX_hydrolase-like_dom_sf"/>
</dbReference>
<evidence type="ECO:0000256" key="1">
    <source>
        <dbReference type="ARBA" id="ARBA00022679"/>
    </source>
</evidence>
<dbReference type="RefSeq" id="WP_265283250.1">
    <property type="nucleotide sequence ID" value="NZ_QZCW01000004.1"/>
</dbReference>
<dbReference type="Proteomes" id="UP001208935">
    <property type="component" value="Unassembled WGS sequence"/>
</dbReference>
<name>A0ABT3KZX8_9BURK</name>
<dbReference type="Gene3D" id="3.40.50.620">
    <property type="entry name" value="HUPs"/>
    <property type="match status" value="1"/>
</dbReference>
<dbReference type="Pfam" id="PF00293">
    <property type="entry name" value="NUDIX"/>
    <property type="match status" value="1"/>
</dbReference>
<dbReference type="EMBL" id="QZCW01000004">
    <property type="protein sequence ID" value="MCW5323375.1"/>
    <property type="molecule type" value="Genomic_DNA"/>
</dbReference>
<dbReference type="SUPFAM" id="SSF52374">
    <property type="entry name" value="Nucleotidylyl transferase"/>
    <property type="match status" value="1"/>
</dbReference>
<evidence type="ECO:0000313" key="5">
    <source>
        <dbReference type="Proteomes" id="UP001208935"/>
    </source>
</evidence>
<protein>
    <submittedName>
        <fullName evidence="4">NUDIX domain-containing protein</fullName>
    </submittedName>
</protein>
<comment type="caution">
    <text evidence="4">The sequence shown here is derived from an EMBL/GenBank/DDBJ whole genome shotgun (WGS) entry which is preliminary data.</text>
</comment>
<dbReference type="PANTHER" id="PTHR21342:SF0">
    <property type="entry name" value="BIFUNCTIONAL NMN ADENYLYLTRANSFERASE_NUDIX HYDROLASE"/>
    <property type="match status" value="1"/>
</dbReference>